<dbReference type="Pfam" id="PF13638">
    <property type="entry name" value="PIN_4"/>
    <property type="match status" value="1"/>
</dbReference>
<evidence type="ECO:0000313" key="2">
    <source>
        <dbReference type="EMBL" id="KAK7470523.1"/>
    </source>
</evidence>
<accession>A0ABR1K5Y4</accession>
<dbReference type="CDD" id="cd18727">
    <property type="entry name" value="PIN_Swt1-like"/>
    <property type="match status" value="1"/>
</dbReference>
<dbReference type="InterPro" id="IPR029060">
    <property type="entry name" value="PIN-like_dom_sf"/>
</dbReference>
<protein>
    <recommendedName>
        <fullName evidence="1">PIN domain-containing protein</fullName>
    </recommendedName>
</protein>
<dbReference type="PANTHER" id="PTHR16161">
    <property type="entry name" value="TRANSCRIPTIONAL PROTEIN SWT1"/>
    <property type="match status" value="1"/>
</dbReference>
<dbReference type="SUPFAM" id="SSF88723">
    <property type="entry name" value="PIN domain-like"/>
    <property type="match status" value="1"/>
</dbReference>
<name>A0ABR1K5Y4_9AGAR</name>
<evidence type="ECO:0000313" key="3">
    <source>
        <dbReference type="Proteomes" id="UP001498398"/>
    </source>
</evidence>
<organism evidence="2 3">
    <name type="scientific">Marasmiellus scandens</name>
    <dbReference type="NCBI Taxonomy" id="2682957"/>
    <lineage>
        <taxon>Eukaryota</taxon>
        <taxon>Fungi</taxon>
        <taxon>Dikarya</taxon>
        <taxon>Basidiomycota</taxon>
        <taxon>Agaricomycotina</taxon>
        <taxon>Agaricomycetes</taxon>
        <taxon>Agaricomycetidae</taxon>
        <taxon>Agaricales</taxon>
        <taxon>Marasmiineae</taxon>
        <taxon>Omphalotaceae</taxon>
        <taxon>Marasmiellus</taxon>
    </lineage>
</organism>
<dbReference type="SMART" id="SM00670">
    <property type="entry name" value="PINc"/>
    <property type="match status" value="1"/>
</dbReference>
<dbReference type="PANTHER" id="PTHR16161:SF0">
    <property type="entry name" value="TRANSCRIPTIONAL PROTEIN SWT1"/>
    <property type="match status" value="1"/>
</dbReference>
<feature type="domain" description="PIN" evidence="1">
    <location>
        <begin position="10"/>
        <end position="129"/>
    </location>
</feature>
<proteinExistence type="predicted"/>
<dbReference type="InterPro" id="IPR002716">
    <property type="entry name" value="PIN_dom"/>
</dbReference>
<evidence type="ECO:0000259" key="1">
    <source>
        <dbReference type="SMART" id="SM00670"/>
    </source>
</evidence>
<gene>
    <name evidence="2" type="ORF">VKT23_001948</name>
</gene>
<dbReference type="Proteomes" id="UP001498398">
    <property type="component" value="Unassembled WGS sequence"/>
</dbReference>
<dbReference type="InterPro" id="IPR052626">
    <property type="entry name" value="SWT1_Regulator"/>
</dbReference>
<dbReference type="EMBL" id="JBANRG010000002">
    <property type="protein sequence ID" value="KAK7470523.1"/>
    <property type="molecule type" value="Genomic_DNA"/>
</dbReference>
<reference evidence="2 3" key="1">
    <citation type="submission" date="2024-01" db="EMBL/GenBank/DDBJ databases">
        <title>A draft genome for the cacao thread blight pathogen Marasmiellus scandens.</title>
        <authorList>
            <person name="Baruah I.K."/>
            <person name="Leung J."/>
            <person name="Bukari Y."/>
            <person name="Amoako-Attah I."/>
            <person name="Meinhardt L.W."/>
            <person name="Bailey B.A."/>
            <person name="Cohen S.P."/>
        </authorList>
    </citation>
    <scope>NUCLEOTIDE SEQUENCE [LARGE SCALE GENOMIC DNA]</scope>
    <source>
        <strain evidence="2 3">GH-19</strain>
    </source>
</reference>
<dbReference type="Gene3D" id="3.40.50.1010">
    <property type="entry name" value="5'-nuclease"/>
    <property type="match status" value="1"/>
</dbReference>
<keyword evidence="3" id="KW-1185">Reference proteome</keyword>
<sequence length="356" mass="41095">MQAPLEESEAFLVLDTNVLLHDLNVFVNFVKDIERMGIPLIVVIPRAVLSELDGQKKDVGLQWFSRRASSWIFEEMRRTQHVKGQALSETIFSQDQRLLTNDEKILNCALYFSQRRLTLLCTGDKNLCILAQSEATIRVIEFKQKTAWSSRRLAEEVFQSLGYVDFNEFSHYDKNYKQTSVMKEENDMDMDVDEDDLTMTLVDARTSLHIQVINHFKTLLAELVICLEKKMPATADGRSMHAPPPSIHAPKMRPRIPKKISEWNIPELLDYLEATDPNFEKVRGHPHPCLERFLAEPYTPNSGARRGQDWSRQDWVIALGKMKWIGKRWEANCSISESLRDLHPHLETVFGQAVTI</sequence>
<comment type="caution">
    <text evidence="2">The sequence shown here is derived from an EMBL/GenBank/DDBJ whole genome shotgun (WGS) entry which is preliminary data.</text>
</comment>